<dbReference type="EMBL" id="MCGE01000005">
    <property type="protein sequence ID" value="ORZ21249.1"/>
    <property type="molecule type" value="Genomic_DNA"/>
</dbReference>
<accession>A0A1X2IRW7</accession>
<gene>
    <name evidence="1" type="ORF">BCR42DRAFT_407164</name>
</gene>
<dbReference type="OrthoDB" id="2204724at2759"/>
<sequence length="311" mass="35663">MDVWNTTCFKAFDGDQQANDFLKFIQQHGRMNVEENIFTATVDGDIEEQQRQGAWLLSLGFTQHSTKQNIYILPDQMWRSFDEAKRNNRMEWHGALQQRLAQHLKETLDRIQEPLILTHGQRLVLLREFARNHAKDVGSIPFLRGLVGCLRSQLYKRSLVDWQVADYVITQNGEDAMMDYIRLVRGVLGLTLVARKDGTQDVTNTISNSSDMVAVNMTETTSSFESPQTITPVVAAAALVVDDDHYMIWRMNPALSDQDLTDFLECLPRQQCNQVFPLSPVSRSHSSLLPSSPILRWLSLLFRRCLSIFPF</sequence>
<name>A0A1X2IRW7_9FUNG</name>
<dbReference type="Proteomes" id="UP000193560">
    <property type="component" value="Unassembled WGS sequence"/>
</dbReference>
<keyword evidence="2" id="KW-1185">Reference proteome</keyword>
<comment type="caution">
    <text evidence="1">The sequence shown here is derived from an EMBL/GenBank/DDBJ whole genome shotgun (WGS) entry which is preliminary data.</text>
</comment>
<reference evidence="1 2" key="1">
    <citation type="submission" date="2016-07" db="EMBL/GenBank/DDBJ databases">
        <title>Pervasive Adenine N6-methylation of Active Genes in Fungi.</title>
        <authorList>
            <consortium name="DOE Joint Genome Institute"/>
            <person name="Mondo S.J."/>
            <person name="Dannebaum R.O."/>
            <person name="Kuo R.C."/>
            <person name="Labutti K."/>
            <person name="Haridas S."/>
            <person name="Kuo A."/>
            <person name="Salamov A."/>
            <person name="Ahrendt S.R."/>
            <person name="Lipzen A."/>
            <person name="Sullivan W."/>
            <person name="Andreopoulos W.B."/>
            <person name="Clum A."/>
            <person name="Lindquist E."/>
            <person name="Daum C."/>
            <person name="Ramamoorthy G.K."/>
            <person name="Gryganskyi A."/>
            <person name="Culley D."/>
            <person name="Magnuson J.K."/>
            <person name="James T.Y."/>
            <person name="O'Malley M.A."/>
            <person name="Stajich J.E."/>
            <person name="Spatafora J.W."/>
            <person name="Visel A."/>
            <person name="Grigoriev I.V."/>
        </authorList>
    </citation>
    <scope>NUCLEOTIDE SEQUENCE [LARGE SCALE GENOMIC DNA]</scope>
    <source>
        <strain evidence="1 2">NRRL 1336</strain>
    </source>
</reference>
<protein>
    <submittedName>
        <fullName evidence="1">Uncharacterized protein</fullName>
    </submittedName>
</protein>
<organism evidence="1 2">
    <name type="scientific">Absidia repens</name>
    <dbReference type="NCBI Taxonomy" id="90262"/>
    <lineage>
        <taxon>Eukaryota</taxon>
        <taxon>Fungi</taxon>
        <taxon>Fungi incertae sedis</taxon>
        <taxon>Mucoromycota</taxon>
        <taxon>Mucoromycotina</taxon>
        <taxon>Mucoromycetes</taxon>
        <taxon>Mucorales</taxon>
        <taxon>Cunninghamellaceae</taxon>
        <taxon>Absidia</taxon>
    </lineage>
</organism>
<dbReference type="AlphaFoldDB" id="A0A1X2IRW7"/>
<evidence type="ECO:0000313" key="2">
    <source>
        <dbReference type="Proteomes" id="UP000193560"/>
    </source>
</evidence>
<evidence type="ECO:0000313" key="1">
    <source>
        <dbReference type="EMBL" id="ORZ21249.1"/>
    </source>
</evidence>
<proteinExistence type="predicted"/>